<dbReference type="EMBL" id="BAAABM010000037">
    <property type="protein sequence ID" value="GAA0349117.1"/>
    <property type="molecule type" value="Genomic_DNA"/>
</dbReference>
<dbReference type="PANTHER" id="PTHR43133">
    <property type="entry name" value="RNA POLYMERASE ECF-TYPE SIGMA FACTO"/>
    <property type="match status" value="1"/>
</dbReference>
<dbReference type="InterPro" id="IPR007627">
    <property type="entry name" value="RNA_pol_sigma70_r2"/>
</dbReference>
<reference evidence="7 8" key="1">
    <citation type="journal article" date="2019" name="Int. J. Syst. Evol. Microbiol.">
        <title>The Global Catalogue of Microorganisms (GCM) 10K type strain sequencing project: providing services to taxonomists for standard genome sequencing and annotation.</title>
        <authorList>
            <consortium name="The Broad Institute Genomics Platform"/>
            <consortium name="The Broad Institute Genome Sequencing Center for Infectious Disease"/>
            <person name="Wu L."/>
            <person name="Ma J."/>
        </authorList>
    </citation>
    <scope>NUCLEOTIDE SEQUENCE [LARGE SCALE GENOMIC DNA]</scope>
    <source>
        <strain evidence="7 8">JCM 3146</strain>
    </source>
</reference>
<dbReference type="Pfam" id="PF04542">
    <property type="entry name" value="Sigma70_r2"/>
    <property type="match status" value="1"/>
</dbReference>
<accession>A0ABN0WXD1</accession>
<comment type="caution">
    <text evidence="7">The sequence shown here is derived from an EMBL/GenBank/DDBJ whole genome shotgun (WGS) entry which is preliminary data.</text>
</comment>
<dbReference type="InterPro" id="IPR039425">
    <property type="entry name" value="RNA_pol_sigma-70-like"/>
</dbReference>
<evidence type="ECO:0000256" key="4">
    <source>
        <dbReference type="ARBA" id="ARBA00023163"/>
    </source>
</evidence>
<dbReference type="InterPro" id="IPR036388">
    <property type="entry name" value="WH-like_DNA-bd_sf"/>
</dbReference>
<gene>
    <name evidence="7" type="ORF">GCM10010151_43630</name>
</gene>
<sequence length="407" mass="43397">MARWSAFAPTADRRLVKALHDGDEEALATLYDVYAERLYDYCAALLGDLKAAEDVVHDTLIDASRRAPRLRERERLRAWLYAAARRRCLLRKRPAAMADDEAFARLDFFDREVLFLVHRHDLTGEDLAAALGVTTLRAQRRLHRATQQSPDGEKVVAAVAVPEPPAALRHRVLHAGTDPELAGYRTEIAARGGALTADGMPRQPDAPSRLARRWAFASGGSVAALATAVAVMMFIGPDVAVPDLQWPGGGKPRPTTPSARTTPPSGDPVVTRPPAAPRSQGQAAPETGPQLIPSPTPSRSHRPPKSSPKPPGRLVVSPVSVHIQGRSTIGEIGLTAKAGGVRWSASNSDPNIVLSNVSGSIGAGEHATIQVIVKRQTITLPGQTVVTVTDGGGHSTAVTVAWDLSVF</sequence>
<keyword evidence="1" id="KW-0805">Transcription regulation</keyword>
<feature type="region of interest" description="Disordered" evidence="5">
    <location>
        <begin position="245"/>
        <end position="314"/>
    </location>
</feature>
<dbReference type="SUPFAM" id="SSF88946">
    <property type="entry name" value="Sigma2 domain of RNA polymerase sigma factors"/>
    <property type="match status" value="1"/>
</dbReference>
<feature type="compositionally biased region" description="Low complexity" evidence="5">
    <location>
        <begin position="252"/>
        <end position="264"/>
    </location>
</feature>
<name>A0ABN0WXD1_9ACTN</name>
<dbReference type="InterPro" id="IPR013325">
    <property type="entry name" value="RNA_pol_sigma_r2"/>
</dbReference>
<dbReference type="RefSeq" id="WP_252801677.1">
    <property type="nucleotide sequence ID" value="NZ_BAAABM010000037.1"/>
</dbReference>
<evidence type="ECO:0000256" key="2">
    <source>
        <dbReference type="ARBA" id="ARBA00023082"/>
    </source>
</evidence>
<keyword evidence="3" id="KW-0238">DNA-binding</keyword>
<dbReference type="Proteomes" id="UP001501822">
    <property type="component" value="Unassembled WGS sequence"/>
</dbReference>
<keyword evidence="8" id="KW-1185">Reference proteome</keyword>
<dbReference type="Gene3D" id="1.10.1740.10">
    <property type="match status" value="1"/>
</dbReference>
<proteinExistence type="predicted"/>
<dbReference type="Gene3D" id="1.10.10.10">
    <property type="entry name" value="Winged helix-like DNA-binding domain superfamily/Winged helix DNA-binding domain"/>
    <property type="match status" value="1"/>
</dbReference>
<protein>
    <recommendedName>
        <fullName evidence="6">RNA polymerase sigma-70 region 2 domain-containing protein</fullName>
    </recommendedName>
</protein>
<evidence type="ECO:0000259" key="6">
    <source>
        <dbReference type="Pfam" id="PF04542"/>
    </source>
</evidence>
<evidence type="ECO:0000256" key="1">
    <source>
        <dbReference type="ARBA" id="ARBA00023015"/>
    </source>
</evidence>
<dbReference type="PANTHER" id="PTHR43133:SF8">
    <property type="entry name" value="RNA POLYMERASE SIGMA FACTOR HI_1459-RELATED"/>
    <property type="match status" value="1"/>
</dbReference>
<organism evidence="7 8">
    <name type="scientific">Actinoallomurus spadix</name>
    <dbReference type="NCBI Taxonomy" id="79912"/>
    <lineage>
        <taxon>Bacteria</taxon>
        <taxon>Bacillati</taxon>
        <taxon>Actinomycetota</taxon>
        <taxon>Actinomycetes</taxon>
        <taxon>Streptosporangiales</taxon>
        <taxon>Thermomonosporaceae</taxon>
        <taxon>Actinoallomurus</taxon>
    </lineage>
</organism>
<evidence type="ECO:0000256" key="3">
    <source>
        <dbReference type="ARBA" id="ARBA00023125"/>
    </source>
</evidence>
<evidence type="ECO:0000313" key="7">
    <source>
        <dbReference type="EMBL" id="GAA0349117.1"/>
    </source>
</evidence>
<keyword evidence="4" id="KW-0804">Transcription</keyword>
<evidence type="ECO:0000313" key="8">
    <source>
        <dbReference type="Proteomes" id="UP001501822"/>
    </source>
</evidence>
<evidence type="ECO:0000256" key="5">
    <source>
        <dbReference type="SAM" id="MobiDB-lite"/>
    </source>
</evidence>
<feature type="domain" description="RNA polymerase sigma-70 region 2" evidence="6">
    <location>
        <begin position="30"/>
        <end position="91"/>
    </location>
</feature>
<keyword evidence="2" id="KW-0731">Sigma factor</keyword>